<protein>
    <recommendedName>
        <fullName evidence="2">Anti-sigma factor antagonist</fullName>
    </recommendedName>
</protein>
<sequence>MHDQGNEPFVVRANGEIDLDTATSLRRALAAALGSHREVVLDLSEVTFMDCAGLGALVWARNHADRCGARLVLRGAGRCVVRLLKLTGLHRRLAVEPEVARARRALGRRENRGDSSMGGVPGGGPGAR</sequence>
<dbReference type="PANTHER" id="PTHR33495">
    <property type="entry name" value="ANTI-SIGMA FACTOR ANTAGONIST TM_1081-RELATED-RELATED"/>
    <property type="match status" value="1"/>
</dbReference>
<dbReference type="NCBIfam" id="TIGR00377">
    <property type="entry name" value="ant_ant_sig"/>
    <property type="match status" value="1"/>
</dbReference>
<evidence type="ECO:0000256" key="2">
    <source>
        <dbReference type="RuleBase" id="RU003749"/>
    </source>
</evidence>
<organism evidence="5 6">
    <name type="scientific">Kitasatospora cinereorecta</name>
    <dbReference type="NCBI Taxonomy" id="285560"/>
    <lineage>
        <taxon>Bacteria</taxon>
        <taxon>Bacillati</taxon>
        <taxon>Actinomycetota</taxon>
        <taxon>Actinomycetes</taxon>
        <taxon>Kitasatosporales</taxon>
        <taxon>Streptomycetaceae</taxon>
        <taxon>Kitasatospora</taxon>
    </lineage>
</organism>
<keyword evidence="6" id="KW-1185">Reference proteome</keyword>
<dbReference type="PROSITE" id="PS50801">
    <property type="entry name" value="STAS"/>
    <property type="match status" value="1"/>
</dbReference>
<dbReference type="Proteomes" id="UP001596066">
    <property type="component" value="Unassembled WGS sequence"/>
</dbReference>
<evidence type="ECO:0000256" key="3">
    <source>
        <dbReference type="SAM" id="MobiDB-lite"/>
    </source>
</evidence>
<dbReference type="RefSeq" id="WP_346148560.1">
    <property type="nucleotide sequence ID" value="NZ_BAAAUA010000050.1"/>
</dbReference>
<comment type="similarity">
    <text evidence="1 2">Belongs to the anti-sigma-factor antagonist family.</text>
</comment>
<evidence type="ECO:0000256" key="1">
    <source>
        <dbReference type="ARBA" id="ARBA00009013"/>
    </source>
</evidence>
<dbReference type="SUPFAM" id="SSF52091">
    <property type="entry name" value="SpoIIaa-like"/>
    <property type="match status" value="1"/>
</dbReference>
<dbReference type="EMBL" id="JBHSOC010000063">
    <property type="protein sequence ID" value="MFC5645134.1"/>
    <property type="molecule type" value="Genomic_DNA"/>
</dbReference>
<feature type="region of interest" description="Disordered" evidence="3">
    <location>
        <begin position="104"/>
        <end position="128"/>
    </location>
</feature>
<accession>A0ABW0VJH6</accession>
<evidence type="ECO:0000313" key="6">
    <source>
        <dbReference type="Proteomes" id="UP001596066"/>
    </source>
</evidence>
<proteinExistence type="inferred from homology"/>
<feature type="compositionally biased region" description="Gly residues" evidence="3">
    <location>
        <begin position="119"/>
        <end position="128"/>
    </location>
</feature>
<dbReference type="InterPro" id="IPR002645">
    <property type="entry name" value="STAS_dom"/>
</dbReference>
<dbReference type="InterPro" id="IPR058548">
    <property type="entry name" value="MlaB-like_STAS"/>
</dbReference>
<feature type="compositionally biased region" description="Basic and acidic residues" evidence="3">
    <location>
        <begin position="104"/>
        <end position="113"/>
    </location>
</feature>
<dbReference type="PANTHER" id="PTHR33495:SF2">
    <property type="entry name" value="ANTI-SIGMA FACTOR ANTAGONIST TM_1081-RELATED"/>
    <property type="match status" value="1"/>
</dbReference>
<reference evidence="6" key="1">
    <citation type="journal article" date="2019" name="Int. J. Syst. Evol. Microbiol.">
        <title>The Global Catalogue of Microorganisms (GCM) 10K type strain sequencing project: providing services to taxonomists for standard genome sequencing and annotation.</title>
        <authorList>
            <consortium name="The Broad Institute Genomics Platform"/>
            <consortium name="The Broad Institute Genome Sequencing Center for Infectious Disease"/>
            <person name="Wu L."/>
            <person name="Ma J."/>
        </authorList>
    </citation>
    <scope>NUCLEOTIDE SEQUENCE [LARGE SCALE GENOMIC DNA]</scope>
    <source>
        <strain evidence="6">CGMCC 4.1622</strain>
    </source>
</reference>
<dbReference type="CDD" id="cd07043">
    <property type="entry name" value="STAS_anti-anti-sigma_factors"/>
    <property type="match status" value="1"/>
</dbReference>
<dbReference type="InterPro" id="IPR003658">
    <property type="entry name" value="Anti-sigma_ant"/>
</dbReference>
<evidence type="ECO:0000259" key="4">
    <source>
        <dbReference type="PROSITE" id="PS50801"/>
    </source>
</evidence>
<evidence type="ECO:0000313" key="5">
    <source>
        <dbReference type="EMBL" id="MFC5645134.1"/>
    </source>
</evidence>
<dbReference type="Gene3D" id="3.30.750.24">
    <property type="entry name" value="STAS domain"/>
    <property type="match status" value="1"/>
</dbReference>
<comment type="caution">
    <text evidence="5">The sequence shown here is derived from an EMBL/GenBank/DDBJ whole genome shotgun (WGS) entry which is preliminary data.</text>
</comment>
<dbReference type="InterPro" id="IPR036513">
    <property type="entry name" value="STAS_dom_sf"/>
</dbReference>
<dbReference type="Pfam" id="PF13466">
    <property type="entry name" value="STAS_2"/>
    <property type="match status" value="1"/>
</dbReference>
<gene>
    <name evidence="5" type="ORF">ACFPZF_27735</name>
</gene>
<feature type="domain" description="STAS" evidence="4">
    <location>
        <begin position="10"/>
        <end position="109"/>
    </location>
</feature>
<name>A0ABW0VJH6_9ACTN</name>